<proteinExistence type="predicted"/>
<dbReference type="EMBL" id="AEUW02000001">
    <property type="protein sequence ID" value="EHJ52773.1"/>
    <property type="molecule type" value="Genomic_DNA"/>
</dbReference>
<gene>
    <name evidence="1" type="ORF">STRMA_1029</name>
</gene>
<evidence type="ECO:0000313" key="2">
    <source>
        <dbReference type="Proteomes" id="UP000003573"/>
    </source>
</evidence>
<dbReference type="Proteomes" id="UP000003573">
    <property type="component" value="Unassembled WGS sequence"/>
</dbReference>
<keyword evidence="2" id="KW-1185">Reference proteome</keyword>
<dbReference type="AlphaFoldDB" id="G5JUN9"/>
<comment type="caution">
    <text evidence="1">The sequence shown here is derived from an EMBL/GenBank/DDBJ whole genome shotgun (WGS) entry which is preliminary data.</text>
</comment>
<protein>
    <submittedName>
        <fullName evidence="1">Uncharacterized protein</fullName>
    </submittedName>
</protein>
<evidence type="ECO:0000313" key="1">
    <source>
        <dbReference type="EMBL" id="EHJ52773.1"/>
    </source>
</evidence>
<organism evidence="1 2">
    <name type="scientific">Streptococcus macacae NCTC 11558</name>
    <dbReference type="NCBI Taxonomy" id="764298"/>
    <lineage>
        <taxon>Bacteria</taxon>
        <taxon>Bacillati</taxon>
        <taxon>Bacillota</taxon>
        <taxon>Bacilli</taxon>
        <taxon>Lactobacillales</taxon>
        <taxon>Streptococcaceae</taxon>
        <taxon>Streptococcus</taxon>
    </lineage>
</organism>
<reference evidence="1 2" key="1">
    <citation type="journal article" date="2014" name="Int. J. Syst. Evol. Microbiol.">
        <title>Phylogenomics and the dynamic genome evolution of the genus Streptococcus.</title>
        <authorList>
            <consortium name="The Broad Institute Genome Sequencing Platform"/>
            <person name="Richards V.P."/>
            <person name="Palmer S.R."/>
            <person name="Pavinski Bitar P.D."/>
            <person name="Qin X."/>
            <person name="Weinstock G.M."/>
            <person name="Highlander S.K."/>
            <person name="Town C.D."/>
            <person name="Burne R.A."/>
            <person name="Stanhope M.J."/>
        </authorList>
    </citation>
    <scope>NUCLEOTIDE SEQUENCE [LARGE SCALE GENOMIC DNA]</scope>
    <source>
        <strain evidence="1 2">NCTC 11558</strain>
    </source>
</reference>
<dbReference type="STRING" id="764298.STRMA_1029"/>
<accession>G5JUN9</accession>
<sequence>MREIAIPELGDQVYDSQSQYALEASRRLDSGALHLTYRKK</sequence>
<name>G5JUN9_9STRE</name>